<organism evidence="2 3">
    <name type="scientific">Gulo gulo</name>
    <name type="common">Wolverine</name>
    <name type="synonym">Gluton</name>
    <dbReference type="NCBI Taxonomy" id="48420"/>
    <lineage>
        <taxon>Eukaryota</taxon>
        <taxon>Metazoa</taxon>
        <taxon>Chordata</taxon>
        <taxon>Craniata</taxon>
        <taxon>Vertebrata</taxon>
        <taxon>Euteleostomi</taxon>
        <taxon>Mammalia</taxon>
        <taxon>Eutheria</taxon>
        <taxon>Laurasiatheria</taxon>
        <taxon>Carnivora</taxon>
        <taxon>Caniformia</taxon>
        <taxon>Musteloidea</taxon>
        <taxon>Mustelidae</taxon>
        <taxon>Guloninae</taxon>
        <taxon>Gulo</taxon>
    </lineage>
</organism>
<dbReference type="AlphaFoldDB" id="A0A9X9M7T7"/>
<proteinExistence type="predicted"/>
<dbReference type="EMBL" id="CYRY02043877">
    <property type="protein sequence ID" value="VCX38552.1"/>
    <property type="molecule type" value="Genomic_DNA"/>
</dbReference>
<sequence>MNTSAYYTYLLLLFKNLIYFTIIAFYLLGIPALCGNGKSF</sequence>
<keyword evidence="1" id="KW-0472">Membrane</keyword>
<keyword evidence="3" id="KW-1185">Reference proteome</keyword>
<evidence type="ECO:0000313" key="2">
    <source>
        <dbReference type="EMBL" id="VCX38552.1"/>
    </source>
</evidence>
<dbReference type="Proteomes" id="UP000269945">
    <property type="component" value="Unassembled WGS sequence"/>
</dbReference>
<name>A0A9X9M7T7_GULGU</name>
<feature type="transmembrane region" description="Helical" evidence="1">
    <location>
        <begin position="6"/>
        <end position="28"/>
    </location>
</feature>
<accession>A0A9X9M7T7</accession>
<keyword evidence="1" id="KW-0812">Transmembrane</keyword>
<evidence type="ECO:0000256" key="1">
    <source>
        <dbReference type="SAM" id="Phobius"/>
    </source>
</evidence>
<reference evidence="2 3" key="1">
    <citation type="submission" date="2018-10" db="EMBL/GenBank/DDBJ databases">
        <authorList>
            <person name="Ekblom R."/>
            <person name="Jareborg N."/>
        </authorList>
    </citation>
    <scope>NUCLEOTIDE SEQUENCE [LARGE SCALE GENOMIC DNA]</scope>
    <source>
        <tissue evidence="2">Muscle</tissue>
    </source>
</reference>
<keyword evidence="1" id="KW-1133">Transmembrane helix</keyword>
<gene>
    <name evidence="2" type="ORF">BN2614_LOCUS2</name>
</gene>
<protein>
    <submittedName>
        <fullName evidence="2">Uncharacterized protein</fullName>
    </submittedName>
</protein>
<comment type="caution">
    <text evidence="2">The sequence shown here is derived from an EMBL/GenBank/DDBJ whole genome shotgun (WGS) entry which is preliminary data.</text>
</comment>
<evidence type="ECO:0000313" key="3">
    <source>
        <dbReference type="Proteomes" id="UP000269945"/>
    </source>
</evidence>